<evidence type="ECO:0000313" key="2">
    <source>
        <dbReference type="Proteomes" id="UP001178507"/>
    </source>
</evidence>
<protein>
    <submittedName>
        <fullName evidence="1">Uncharacterized protein</fullName>
    </submittedName>
</protein>
<sequence length="157" mass="16859">MLPSPVLVWPLLPRSLLSVLKDRLAALPAPLVEKLGEEVLSAVEYCCERRHPLWDSPPSEARLDEHGSLVFSDCFMRPSGNTGNLASLPPALRCGGPARETLLTRLGAKSTAIAVNRHVAGHHLLCLALACTETASEPVMRLANGESNPEEPALGIR</sequence>
<dbReference type="AlphaFoldDB" id="A0AA36J4M0"/>
<name>A0AA36J4M0_9DINO</name>
<gene>
    <name evidence="1" type="ORF">EVOR1521_LOCUS22631</name>
</gene>
<keyword evidence="2" id="KW-1185">Reference proteome</keyword>
<dbReference type="EMBL" id="CAUJNA010003319">
    <property type="protein sequence ID" value="CAJ1398997.1"/>
    <property type="molecule type" value="Genomic_DNA"/>
</dbReference>
<dbReference type="Proteomes" id="UP001178507">
    <property type="component" value="Unassembled WGS sequence"/>
</dbReference>
<evidence type="ECO:0000313" key="1">
    <source>
        <dbReference type="EMBL" id="CAJ1398997.1"/>
    </source>
</evidence>
<reference evidence="1" key="1">
    <citation type="submission" date="2023-08" db="EMBL/GenBank/DDBJ databases">
        <authorList>
            <person name="Chen Y."/>
            <person name="Shah S."/>
            <person name="Dougan E. K."/>
            <person name="Thang M."/>
            <person name="Chan C."/>
        </authorList>
    </citation>
    <scope>NUCLEOTIDE SEQUENCE</scope>
</reference>
<accession>A0AA36J4M0</accession>
<comment type="caution">
    <text evidence="1">The sequence shown here is derived from an EMBL/GenBank/DDBJ whole genome shotgun (WGS) entry which is preliminary data.</text>
</comment>
<proteinExistence type="predicted"/>
<organism evidence="1 2">
    <name type="scientific">Effrenium voratum</name>
    <dbReference type="NCBI Taxonomy" id="2562239"/>
    <lineage>
        <taxon>Eukaryota</taxon>
        <taxon>Sar</taxon>
        <taxon>Alveolata</taxon>
        <taxon>Dinophyceae</taxon>
        <taxon>Suessiales</taxon>
        <taxon>Symbiodiniaceae</taxon>
        <taxon>Effrenium</taxon>
    </lineage>
</organism>